<dbReference type="EMBL" id="UYYG01001180">
    <property type="protein sequence ID" value="VDN59378.1"/>
    <property type="molecule type" value="Genomic_DNA"/>
</dbReference>
<organism evidence="2 4">
    <name type="scientific">Dracunculus medinensis</name>
    <name type="common">Guinea worm</name>
    <dbReference type="NCBI Taxonomy" id="318479"/>
    <lineage>
        <taxon>Eukaryota</taxon>
        <taxon>Metazoa</taxon>
        <taxon>Ecdysozoa</taxon>
        <taxon>Nematoda</taxon>
        <taxon>Chromadorea</taxon>
        <taxon>Rhabditida</taxon>
        <taxon>Spirurina</taxon>
        <taxon>Dracunculoidea</taxon>
        <taxon>Dracunculidae</taxon>
        <taxon>Dracunculus</taxon>
    </lineage>
</organism>
<dbReference type="Proteomes" id="UP000274756">
    <property type="component" value="Unassembled WGS sequence"/>
</dbReference>
<keyword evidence="3" id="KW-1185">Reference proteome</keyword>
<dbReference type="WBParaSite" id="DME_0000575801-mRNA-1">
    <property type="protein sequence ID" value="DME_0000575801-mRNA-1"/>
    <property type="gene ID" value="DME_0000575801"/>
</dbReference>
<reference evidence="4" key="1">
    <citation type="submission" date="2016-04" db="UniProtKB">
        <authorList>
            <consortium name="WormBaseParasite"/>
        </authorList>
    </citation>
    <scope>IDENTIFICATION</scope>
</reference>
<protein>
    <submittedName>
        <fullName evidence="4">DCAF15_WD40 domain-containing protein</fullName>
    </submittedName>
</protein>
<dbReference type="AlphaFoldDB" id="A0A158Q4U9"/>
<evidence type="ECO:0000313" key="2">
    <source>
        <dbReference type="Proteomes" id="UP000038040"/>
    </source>
</evidence>
<dbReference type="STRING" id="318479.A0A158Q4U9"/>
<name>A0A158Q4U9_DRAME</name>
<dbReference type="Proteomes" id="UP000038040">
    <property type="component" value="Unplaced"/>
</dbReference>
<proteinExistence type="predicted"/>
<evidence type="ECO:0000313" key="3">
    <source>
        <dbReference type="Proteomes" id="UP000274756"/>
    </source>
</evidence>
<accession>A0A158Q4U9</accession>
<gene>
    <name evidence="1" type="ORF">DME_LOCUS9351</name>
</gene>
<reference evidence="1 3" key="2">
    <citation type="submission" date="2018-11" db="EMBL/GenBank/DDBJ databases">
        <authorList>
            <consortium name="Pathogen Informatics"/>
        </authorList>
    </citation>
    <scope>NUCLEOTIDE SEQUENCE [LARGE SCALE GENOMIC DNA]</scope>
</reference>
<sequence>MSDRRKIKLILEREFGAHRRQKIQKNLPHLLHHREIYGDSRIVTKVICAISLADLDHNVEFYIEGTKKQFDLSRVAVFLGISPDSRYILAIISESRNRGLFTRREGENDSRIFLINEVANYRLHASFYSVHSYPSNATKVSAVFACDSSFVATISFNDGAVRAGIREPITVIAHISIISFKLFVQRLNAGIVVNGGEIVSASLFLREIISINLFPFVYRREVSSFIPSFQNITIREASAMYPARTYSLLSDCDSDKFSYDGSQEPLFLLTTHIHIEQIIYSILDKEETRENRNLKFIRLLDYEVDIVDAISSRVFILVRSLIICAMNKDDPLGKKCECRFEINWDVLNGVYETHWIGLQFLDGINTTWLPKILDLSENIKQSKLFTDLENCVSVRSIGDHETALRIFIPRSPFQSILH</sequence>
<evidence type="ECO:0000313" key="4">
    <source>
        <dbReference type="WBParaSite" id="DME_0000575801-mRNA-1"/>
    </source>
</evidence>
<evidence type="ECO:0000313" key="1">
    <source>
        <dbReference type="EMBL" id="VDN59378.1"/>
    </source>
</evidence>